<gene>
    <name evidence="1" type="ORF">CYMTET_21829</name>
</gene>
<name>A0AAE0G1L9_9CHLO</name>
<dbReference type="EMBL" id="LGRX02010775">
    <property type="protein sequence ID" value="KAK3269742.1"/>
    <property type="molecule type" value="Genomic_DNA"/>
</dbReference>
<protein>
    <submittedName>
        <fullName evidence="1">Uncharacterized protein</fullName>
    </submittedName>
</protein>
<organism evidence="1 2">
    <name type="scientific">Cymbomonas tetramitiformis</name>
    <dbReference type="NCBI Taxonomy" id="36881"/>
    <lineage>
        <taxon>Eukaryota</taxon>
        <taxon>Viridiplantae</taxon>
        <taxon>Chlorophyta</taxon>
        <taxon>Pyramimonadophyceae</taxon>
        <taxon>Pyramimonadales</taxon>
        <taxon>Pyramimonadaceae</taxon>
        <taxon>Cymbomonas</taxon>
    </lineage>
</organism>
<dbReference type="AlphaFoldDB" id="A0AAE0G1L9"/>
<comment type="caution">
    <text evidence="1">The sequence shown here is derived from an EMBL/GenBank/DDBJ whole genome shotgun (WGS) entry which is preliminary data.</text>
</comment>
<reference evidence="1 2" key="1">
    <citation type="journal article" date="2015" name="Genome Biol. Evol.">
        <title>Comparative Genomics of a Bacterivorous Green Alga Reveals Evolutionary Causalities and Consequences of Phago-Mixotrophic Mode of Nutrition.</title>
        <authorList>
            <person name="Burns J.A."/>
            <person name="Paasch A."/>
            <person name="Narechania A."/>
            <person name="Kim E."/>
        </authorList>
    </citation>
    <scope>NUCLEOTIDE SEQUENCE [LARGE SCALE GENOMIC DNA]</scope>
    <source>
        <strain evidence="1 2">PLY_AMNH</strain>
    </source>
</reference>
<accession>A0AAE0G1L9</accession>
<evidence type="ECO:0000313" key="2">
    <source>
        <dbReference type="Proteomes" id="UP001190700"/>
    </source>
</evidence>
<dbReference type="Proteomes" id="UP001190700">
    <property type="component" value="Unassembled WGS sequence"/>
</dbReference>
<evidence type="ECO:0000313" key="1">
    <source>
        <dbReference type="EMBL" id="KAK3269742.1"/>
    </source>
</evidence>
<sequence length="194" mass="21640">MMCSINGPELKDKAAVRAFVLRAYKTWQAVKARTPARASDASRKKTTYRGKDLTKKRSAPIDLLNGSEEILEDEFDGVGTSSSAQPAVLEDEDMDAMALAENGDDDEFSWCFADFIPPEGWLMAPDAPEHVTHKVLKKAARIAHRFADNWYIGKFRYISQTGSDKGLKAVYYADDGLLYFHDLAIEEMVPKVNG</sequence>
<proteinExistence type="predicted"/>
<keyword evidence="2" id="KW-1185">Reference proteome</keyword>